<dbReference type="InterPro" id="IPR001128">
    <property type="entry name" value="Cyt_P450"/>
</dbReference>
<evidence type="ECO:0000256" key="5">
    <source>
        <dbReference type="ARBA" id="ARBA00023004"/>
    </source>
</evidence>
<evidence type="ECO:0000313" key="8">
    <source>
        <dbReference type="EMBL" id="PKH43597.1"/>
    </source>
</evidence>
<evidence type="ECO:0000256" key="3">
    <source>
        <dbReference type="ARBA" id="ARBA00022723"/>
    </source>
</evidence>
<dbReference type="AlphaFoldDB" id="A0A1I0YKW1"/>
<dbReference type="Proteomes" id="UP000233565">
    <property type="component" value="Unassembled WGS sequence"/>
</dbReference>
<dbReference type="Proteomes" id="UP000199113">
    <property type="component" value="Unassembled WGS sequence"/>
</dbReference>
<gene>
    <name evidence="8" type="ORF">CXG46_03865</name>
    <name evidence="9" type="ORF">SAMN05192575_10464</name>
</gene>
<evidence type="ECO:0000313" key="10">
    <source>
        <dbReference type="Proteomes" id="UP000199113"/>
    </source>
</evidence>
<keyword evidence="4 7" id="KW-0560">Oxidoreductase</keyword>
<evidence type="ECO:0000256" key="2">
    <source>
        <dbReference type="ARBA" id="ARBA00022617"/>
    </source>
</evidence>
<evidence type="ECO:0000256" key="6">
    <source>
        <dbReference type="ARBA" id="ARBA00023033"/>
    </source>
</evidence>
<dbReference type="PROSITE" id="PS00086">
    <property type="entry name" value="CYTOCHROME_P450"/>
    <property type="match status" value="1"/>
</dbReference>
<dbReference type="InterPro" id="IPR017972">
    <property type="entry name" value="Cyt_P450_CS"/>
</dbReference>
<comment type="similarity">
    <text evidence="1 7">Belongs to the cytochrome P450 family.</text>
</comment>
<evidence type="ECO:0000256" key="7">
    <source>
        <dbReference type="RuleBase" id="RU000461"/>
    </source>
</evidence>
<organism evidence="9 10">
    <name type="scientific">Nocardioides alpinus</name>
    <dbReference type="NCBI Taxonomy" id="748909"/>
    <lineage>
        <taxon>Bacteria</taxon>
        <taxon>Bacillati</taxon>
        <taxon>Actinomycetota</taxon>
        <taxon>Actinomycetes</taxon>
        <taxon>Propionibacteriales</taxon>
        <taxon>Nocardioidaceae</taxon>
        <taxon>Nocardioides</taxon>
    </lineage>
</organism>
<evidence type="ECO:0000313" key="11">
    <source>
        <dbReference type="Proteomes" id="UP000233565"/>
    </source>
</evidence>
<dbReference type="OrthoDB" id="502624at2"/>
<keyword evidence="5 7" id="KW-0408">Iron</keyword>
<dbReference type="GO" id="GO:0020037">
    <property type="term" value="F:heme binding"/>
    <property type="evidence" value="ECO:0007669"/>
    <property type="project" value="InterPro"/>
</dbReference>
<dbReference type="PANTHER" id="PTHR46696:SF6">
    <property type="entry name" value="P450, PUTATIVE (EUROFUNG)-RELATED"/>
    <property type="match status" value="1"/>
</dbReference>
<dbReference type="EMBL" id="PJBV01000011">
    <property type="protein sequence ID" value="PKH43597.1"/>
    <property type="molecule type" value="Genomic_DNA"/>
</dbReference>
<dbReference type="GO" id="GO:0016705">
    <property type="term" value="F:oxidoreductase activity, acting on paired donors, with incorporation or reduction of molecular oxygen"/>
    <property type="evidence" value="ECO:0007669"/>
    <property type="project" value="InterPro"/>
</dbReference>
<dbReference type="SUPFAM" id="SSF48264">
    <property type="entry name" value="Cytochrome P450"/>
    <property type="match status" value="1"/>
</dbReference>
<dbReference type="GO" id="GO:0005506">
    <property type="term" value="F:iron ion binding"/>
    <property type="evidence" value="ECO:0007669"/>
    <property type="project" value="InterPro"/>
</dbReference>
<accession>A0A1I0YKW1</accession>
<reference evidence="9" key="1">
    <citation type="submission" date="2016-10" db="EMBL/GenBank/DDBJ databases">
        <authorList>
            <person name="de Groot N.N."/>
        </authorList>
    </citation>
    <scope>NUCLEOTIDE SEQUENCE [LARGE SCALE GENOMIC DNA]</scope>
    <source>
        <strain evidence="9">CGMCC 1.10697</strain>
    </source>
</reference>
<proteinExistence type="inferred from homology"/>
<dbReference type="InterPro" id="IPR002397">
    <property type="entry name" value="Cyt_P450_B"/>
</dbReference>
<dbReference type="Pfam" id="PF00067">
    <property type="entry name" value="p450"/>
    <property type="match status" value="1"/>
</dbReference>
<dbReference type="InterPro" id="IPR036396">
    <property type="entry name" value="Cyt_P450_sf"/>
</dbReference>
<evidence type="ECO:0000256" key="4">
    <source>
        <dbReference type="ARBA" id="ARBA00023002"/>
    </source>
</evidence>
<reference evidence="8 11" key="2">
    <citation type="submission" date="2017-12" db="EMBL/GenBank/DDBJ databases">
        <title>Pharmacopeia of the Arctic Ocean.</title>
        <authorList>
            <person name="Collins E."/>
            <person name="Ducluzeau A.-L."/>
        </authorList>
    </citation>
    <scope>NUCLEOTIDE SEQUENCE [LARGE SCALE GENOMIC DNA]</scope>
    <source>
        <strain evidence="8 11">DSM 23325</strain>
    </source>
</reference>
<evidence type="ECO:0000256" key="1">
    <source>
        <dbReference type="ARBA" id="ARBA00010617"/>
    </source>
</evidence>
<dbReference type="RefSeq" id="WP_101228804.1">
    <property type="nucleotide sequence ID" value="NZ_FOKC01000004.1"/>
</dbReference>
<name>A0A1I0YKW1_9ACTN</name>
<dbReference type="FunFam" id="1.10.630.10:FF:000018">
    <property type="entry name" value="Cytochrome P450 monooxygenase"/>
    <property type="match status" value="1"/>
</dbReference>
<keyword evidence="6 7" id="KW-0503">Monooxygenase</keyword>
<protein>
    <submittedName>
        <fullName evidence="9">Cytochrome P450</fullName>
    </submittedName>
</protein>
<dbReference type="EMBL" id="FOKC01000004">
    <property type="protein sequence ID" value="SFB14045.1"/>
    <property type="molecule type" value="Genomic_DNA"/>
</dbReference>
<sequence>MTPLLLVPSRVGGRIREAALRLAIASARRLPSRGRALFERDGLDPVAALEESRSRGDVVSLLRLPGTRVWLVNGYDAARVVLADSESFANDVRHLVGRQDRAPAERIGGLGMTDRPDHDRLRGVLTPHFTRRRLAELQDDIDRVVEAALDDLAAHGPEVDLVARFGFAVPFGVICDLLGLPDVDREEFRRRGAARFDLRDAGSGILDTAAGTRQFLIDLVASERRSPHLPDGLIARLVADHGDDFDDVEIGGLADGVFLGGYETSASMLSLGTYVLSRSPETWAMLRHGEPAEVDRVVEELLRYVCPVQIAFPRIARDDVTVGTTTVRAGDIVVVSLTAAGRDPTHHVDPQRFDPTTASAGTLAFGHGLHRCVGAELARMELRTALVGLARRFPDLEVACDPADLRFTELAIVYGVEELPVRLGALRTVEGCQAGPAS</sequence>
<evidence type="ECO:0000313" key="9">
    <source>
        <dbReference type="EMBL" id="SFB14045.1"/>
    </source>
</evidence>
<dbReference type="PRINTS" id="PR00359">
    <property type="entry name" value="BP450"/>
</dbReference>
<dbReference type="PRINTS" id="PR00385">
    <property type="entry name" value="P450"/>
</dbReference>
<keyword evidence="11" id="KW-1185">Reference proteome</keyword>
<dbReference type="GO" id="GO:0004497">
    <property type="term" value="F:monooxygenase activity"/>
    <property type="evidence" value="ECO:0007669"/>
    <property type="project" value="UniProtKB-KW"/>
</dbReference>
<dbReference type="STRING" id="748909.SAMN05192575_10464"/>
<keyword evidence="3 7" id="KW-0479">Metal-binding</keyword>
<dbReference type="Gene3D" id="1.10.630.10">
    <property type="entry name" value="Cytochrome P450"/>
    <property type="match status" value="1"/>
</dbReference>
<dbReference type="PANTHER" id="PTHR46696">
    <property type="entry name" value="P450, PUTATIVE (EUROFUNG)-RELATED"/>
    <property type="match status" value="1"/>
</dbReference>
<keyword evidence="2 7" id="KW-0349">Heme</keyword>